<comment type="similarity">
    <text evidence="1">Belongs to the short-chain dehydrogenases/reductases (SDR) family.</text>
</comment>
<evidence type="ECO:0000256" key="1">
    <source>
        <dbReference type="ARBA" id="ARBA00006484"/>
    </source>
</evidence>
<dbReference type="PANTHER" id="PTHR43180">
    <property type="entry name" value="3-OXOACYL-(ACYL-CARRIER-PROTEIN) REDUCTASE (AFU_ORTHOLOGUE AFUA_6G11210)"/>
    <property type="match status" value="1"/>
</dbReference>
<organism evidence="3 4">
    <name type="scientific">Limosilactobacillus pontis</name>
    <dbReference type="NCBI Taxonomy" id="35787"/>
    <lineage>
        <taxon>Bacteria</taxon>
        <taxon>Bacillati</taxon>
        <taxon>Bacillota</taxon>
        <taxon>Bacilli</taxon>
        <taxon>Lactobacillales</taxon>
        <taxon>Lactobacillaceae</taxon>
        <taxon>Limosilactobacillus</taxon>
    </lineage>
</organism>
<dbReference type="Proteomes" id="UP001529343">
    <property type="component" value="Unassembled WGS sequence"/>
</dbReference>
<comment type="caution">
    <text evidence="3">The sequence shown here is derived from an EMBL/GenBank/DDBJ whole genome shotgun (WGS) entry which is preliminary data.</text>
</comment>
<dbReference type="Pfam" id="PF00106">
    <property type="entry name" value="adh_short"/>
    <property type="match status" value="1"/>
</dbReference>
<keyword evidence="2" id="KW-0560">Oxidoreductase</keyword>
<accession>A0ABT7UZU4</accession>
<dbReference type="EMBL" id="JAUDDW010000045">
    <property type="protein sequence ID" value="MDM8267225.1"/>
    <property type="molecule type" value="Genomic_DNA"/>
</dbReference>
<evidence type="ECO:0000256" key="2">
    <source>
        <dbReference type="ARBA" id="ARBA00023002"/>
    </source>
</evidence>
<keyword evidence="4" id="KW-1185">Reference proteome</keyword>
<dbReference type="InterPro" id="IPR036291">
    <property type="entry name" value="NAD(P)-bd_dom_sf"/>
</dbReference>
<gene>
    <name evidence="3" type="ORF">QUW44_08830</name>
</gene>
<name>A0ABT7UZU4_9LACO</name>
<dbReference type="InterPro" id="IPR002347">
    <property type="entry name" value="SDR_fam"/>
</dbReference>
<dbReference type="RefSeq" id="WP_289586588.1">
    <property type="nucleotide sequence ID" value="NZ_JAUDDW010000045.1"/>
</dbReference>
<sequence length="107" mass="11582">MDRLKDKVAIITGGTHGIGKAIAQAYIDEGAQVVITAPTEDQGQAAAEELGPQAAYIKQDAASENDWRNLLDQTMAKFQHLDILVNNAGRAPKVVPITEEPLDDCRR</sequence>
<dbReference type="PANTHER" id="PTHR43180:SF66">
    <property type="entry name" value="SHORT-CHAIN DEHYDROGENASE_REDUCTASE FAMILY PROTEIN"/>
    <property type="match status" value="1"/>
</dbReference>
<dbReference type="Gene3D" id="3.40.50.720">
    <property type="entry name" value="NAD(P)-binding Rossmann-like Domain"/>
    <property type="match status" value="1"/>
</dbReference>
<evidence type="ECO:0000313" key="3">
    <source>
        <dbReference type="EMBL" id="MDM8267225.1"/>
    </source>
</evidence>
<protein>
    <submittedName>
        <fullName evidence="3">SDR family NAD(P)-dependent oxidoreductase</fullName>
    </submittedName>
</protein>
<dbReference type="SUPFAM" id="SSF51735">
    <property type="entry name" value="NAD(P)-binding Rossmann-fold domains"/>
    <property type="match status" value="1"/>
</dbReference>
<dbReference type="PRINTS" id="PR00081">
    <property type="entry name" value="GDHRDH"/>
</dbReference>
<proteinExistence type="inferred from homology"/>
<evidence type="ECO:0000313" key="4">
    <source>
        <dbReference type="Proteomes" id="UP001529343"/>
    </source>
</evidence>
<reference evidence="4" key="1">
    <citation type="submission" date="2023-06" db="EMBL/GenBank/DDBJ databases">
        <title>Identification and characterization of horizontal gene transfer across gut microbiota members of farm animals based on homology search.</title>
        <authorList>
            <person name="Zeman M."/>
            <person name="Kubasova T."/>
            <person name="Jahodarova E."/>
            <person name="Nykrynova M."/>
            <person name="Rychlik I."/>
        </authorList>
    </citation>
    <scope>NUCLEOTIDE SEQUENCE [LARGE SCALE GENOMIC DNA]</scope>
    <source>
        <strain evidence="4">161_Gplus</strain>
    </source>
</reference>